<accession>A0A5C6GGG7</accession>
<gene>
    <name evidence="3" type="ORF">ED733_006527</name>
    <name evidence="2" type="ORF">NOR_04601</name>
</gene>
<name>A0A167E371_METRR</name>
<dbReference type="OrthoDB" id="5398685at2759"/>
<keyword evidence="1" id="KW-0175">Coiled coil</keyword>
<dbReference type="EMBL" id="AZHC01000012">
    <property type="protein sequence ID" value="OAA43234.1"/>
    <property type="molecule type" value="Genomic_DNA"/>
</dbReference>
<reference evidence="2 4" key="1">
    <citation type="journal article" date="2016" name="Genome Biol. Evol.">
        <title>Divergent and convergent evolution of fungal pathogenicity.</title>
        <authorList>
            <person name="Shang Y."/>
            <person name="Xiao G."/>
            <person name="Zheng P."/>
            <person name="Cen K."/>
            <person name="Zhan S."/>
            <person name="Wang C."/>
        </authorList>
    </citation>
    <scope>NUCLEOTIDE SEQUENCE [LARGE SCALE GENOMIC DNA]</scope>
    <source>
        <strain evidence="2 4">RCEF 4871</strain>
    </source>
</reference>
<dbReference type="Proteomes" id="UP000317257">
    <property type="component" value="Unassembled WGS sequence"/>
</dbReference>
<comment type="caution">
    <text evidence="2">The sequence shown here is derived from an EMBL/GenBank/DDBJ whole genome shotgun (WGS) entry which is preliminary data.</text>
</comment>
<protein>
    <submittedName>
        <fullName evidence="2">Uncharacterized protein</fullName>
    </submittedName>
</protein>
<reference evidence="5" key="2">
    <citation type="submission" date="2018-12" db="EMBL/GenBank/DDBJ databases">
        <title>The complete genome of Metarhizium rileyi, a key fungal pathogen of Lepidoptera.</title>
        <authorList>
            <person name="Binneck E."/>
            <person name="Lastra C.C.L."/>
            <person name="Sosa-Gomez D.R."/>
        </authorList>
    </citation>
    <scope>NUCLEOTIDE SEQUENCE [LARGE SCALE GENOMIC DNA]</scope>
    <source>
        <strain evidence="5">Cep018-CH2</strain>
    </source>
</reference>
<evidence type="ECO:0000313" key="4">
    <source>
        <dbReference type="Proteomes" id="UP000243498"/>
    </source>
</evidence>
<evidence type="ECO:0000313" key="2">
    <source>
        <dbReference type="EMBL" id="OAA43234.1"/>
    </source>
</evidence>
<accession>A0A167E371</accession>
<keyword evidence="4" id="KW-1185">Reference proteome</keyword>
<dbReference type="Proteomes" id="UP000243498">
    <property type="component" value="Unassembled WGS sequence"/>
</dbReference>
<evidence type="ECO:0000256" key="1">
    <source>
        <dbReference type="SAM" id="Coils"/>
    </source>
</evidence>
<evidence type="ECO:0000313" key="3">
    <source>
        <dbReference type="EMBL" id="TWU76882.1"/>
    </source>
</evidence>
<dbReference type="AlphaFoldDB" id="A0A167E371"/>
<reference evidence="3" key="3">
    <citation type="journal article" date="2019" name="Microbiol. Resour. Announc.">
        <title>Genome Sequence of Metarhizium rileyi, a Microbial Control Agent for Lepidoptera.</title>
        <authorList>
            <person name="Binneck E."/>
            <person name="Lastra C.C.L."/>
            <person name="Sosa-Gomez D.R."/>
        </authorList>
    </citation>
    <scope>NUCLEOTIDE SEQUENCE</scope>
    <source>
        <strain evidence="3">Cep018-CH2</strain>
    </source>
</reference>
<evidence type="ECO:0000313" key="5">
    <source>
        <dbReference type="Proteomes" id="UP000317257"/>
    </source>
</evidence>
<organism evidence="2 4">
    <name type="scientific">Metarhizium rileyi (strain RCEF 4871)</name>
    <name type="common">Nomuraea rileyi</name>
    <dbReference type="NCBI Taxonomy" id="1649241"/>
    <lineage>
        <taxon>Eukaryota</taxon>
        <taxon>Fungi</taxon>
        <taxon>Dikarya</taxon>
        <taxon>Ascomycota</taxon>
        <taxon>Pezizomycotina</taxon>
        <taxon>Sordariomycetes</taxon>
        <taxon>Hypocreomycetidae</taxon>
        <taxon>Hypocreales</taxon>
        <taxon>Clavicipitaceae</taxon>
        <taxon>Metarhizium</taxon>
    </lineage>
</organism>
<feature type="coiled-coil region" evidence="1">
    <location>
        <begin position="20"/>
        <end position="61"/>
    </location>
</feature>
<dbReference type="EMBL" id="SBHS01000004">
    <property type="protein sequence ID" value="TWU76882.1"/>
    <property type="molecule type" value="Genomic_DNA"/>
</dbReference>
<dbReference type="OMA" id="EQTPNKG"/>
<proteinExistence type="predicted"/>
<sequence length="73" mass="7807">MPPEKGQAPDEERSGETVDLAQAYRDLAKGEQTATALEANLANLESKLDAMLAVLEEKASAEGESQQTSEKSK</sequence>